<dbReference type="CDD" id="cd04301">
    <property type="entry name" value="NAT_SF"/>
    <property type="match status" value="1"/>
</dbReference>
<dbReference type="SUPFAM" id="SSF55729">
    <property type="entry name" value="Acyl-CoA N-acyltransferases (Nat)"/>
    <property type="match status" value="1"/>
</dbReference>
<comment type="caution">
    <text evidence="3">The sequence shown here is derived from an EMBL/GenBank/DDBJ whole genome shotgun (WGS) entry which is preliminary data.</text>
</comment>
<dbReference type="EMBL" id="JAODOP010000004">
    <property type="protein sequence ID" value="MEF3832230.1"/>
    <property type="molecule type" value="Genomic_DNA"/>
</dbReference>
<name>A0ABU7XR19_9FLAO</name>
<dbReference type="Pfam" id="PF00583">
    <property type="entry name" value="Acetyltransf_1"/>
    <property type="match status" value="1"/>
</dbReference>
<keyword evidence="4" id="KW-1185">Reference proteome</keyword>
<proteinExistence type="predicted"/>
<sequence>MITTIIQASLEHLDDLAPLSDEYRVFYRQPSDPNSVKDFLKERLTKQDSIIYIAYINGVPVGFTQLYILFSSVSMRPMYILNDLYINPNYQNKSVGTTLIDKVKALCKEKGHKGVLYLYKQKSPTLHNIYTNAKAL</sequence>
<accession>A0ABU7XR19</accession>
<feature type="transmembrane region" description="Helical" evidence="1">
    <location>
        <begin position="50"/>
        <end position="70"/>
    </location>
</feature>
<evidence type="ECO:0000259" key="2">
    <source>
        <dbReference type="PROSITE" id="PS51186"/>
    </source>
</evidence>
<dbReference type="Proteomes" id="UP001337305">
    <property type="component" value="Unassembled WGS sequence"/>
</dbReference>
<evidence type="ECO:0000313" key="3">
    <source>
        <dbReference type="EMBL" id="MEF3832230.1"/>
    </source>
</evidence>
<dbReference type="RefSeq" id="WP_303304617.1">
    <property type="nucleotide sequence ID" value="NZ_JAODOP010000004.1"/>
</dbReference>
<dbReference type="InterPro" id="IPR016181">
    <property type="entry name" value="Acyl_CoA_acyltransferase"/>
</dbReference>
<dbReference type="InterPro" id="IPR000182">
    <property type="entry name" value="GNAT_dom"/>
</dbReference>
<protein>
    <submittedName>
        <fullName evidence="3">GNAT family N-acetyltransferase</fullName>
    </submittedName>
</protein>
<evidence type="ECO:0000313" key="4">
    <source>
        <dbReference type="Proteomes" id="UP001337305"/>
    </source>
</evidence>
<reference evidence="3 4" key="1">
    <citation type="submission" date="2022-09" db="EMBL/GenBank/DDBJ databases">
        <title>Genome sequencing of Flavivirga sp. MEBiC05379.</title>
        <authorList>
            <person name="Oh H.-M."/>
            <person name="Kwon K.K."/>
            <person name="Park M.J."/>
            <person name="Yang S.-H."/>
        </authorList>
    </citation>
    <scope>NUCLEOTIDE SEQUENCE [LARGE SCALE GENOMIC DNA]</scope>
    <source>
        <strain evidence="3 4">MEBiC05379</strain>
    </source>
</reference>
<keyword evidence="1" id="KW-0472">Membrane</keyword>
<gene>
    <name evidence="3" type="ORF">N1F79_03725</name>
</gene>
<keyword evidence="1" id="KW-0812">Transmembrane</keyword>
<feature type="domain" description="N-acetyltransferase" evidence="2">
    <location>
        <begin position="3"/>
        <end position="136"/>
    </location>
</feature>
<dbReference type="PROSITE" id="PS51186">
    <property type="entry name" value="GNAT"/>
    <property type="match status" value="1"/>
</dbReference>
<organism evidence="3 4">
    <name type="scientific">Flavivirga spongiicola</name>
    <dbReference type="NCBI Taxonomy" id="421621"/>
    <lineage>
        <taxon>Bacteria</taxon>
        <taxon>Pseudomonadati</taxon>
        <taxon>Bacteroidota</taxon>
        <taxon>Flavobacteriia</taxon>
        <taxon>Flavobacteriales</taxon>
        <taxon>Flavobacteriaceae</taxon>
        <taxon>Flavivirga</taxon>
    </lineage>
</organism>
<evidence type="ECO:0000256" key="1">
    <source>
        <dbReference type="SAM" id="Phobius"/>
    </source>
</evidence>
<dbReference type="Gene3D" id="3.40.630.30">
    <property type="match status" value="1"/>
</dbReference>
<keyword evidence="1" id="KW-1133">Transmembrane helix</keyword>